<reference evidence="10 11" key="1">
    <citation type="journal article" date="2019" name="Int. J. Syst. Evol. Microbiol.">
        <title>The Global Catalogue of Microorganisms (GCM) 10K type strain sequencing project: providing services to taxonomists for standard genome sequencing and annotation.</title>
        <authorList>
            <consortium name="The Broad Institute Genomics Platform"/>
            <consortium name="The Broad Institute Genome Sequencing Center for Infectious Disease"/>
            <person name="Wu L."/>
            <person name="Ma J."/>
        </authorList>
    </citation>
    <scope>NUCLEOTIDE SEQUENCE [LARGE SCALE GENOMIC DNA]</scope>
    <source>
        <strain evidence="10 11">JCM 13008</strain>
    </source>
</reference>
<dbReference type="RefSeq" id="WP_343995942.1">
    <property type="nucleotide sequence ID" value="NZ_BAAALG010000012.1"/>
</dbReference>
<keyword evidence="6 8" id="KW-0411">Iron-sulfur</keyword>
<comment type="cofactor">
    <cofactor evidence="1">
        <name>[3Fe-4S] cluster</name>
        <dbReference type="ChEBI" id="CHEBI:21137"/>
    </cofactor>
</comment>
<gene>
    <name evidence="10" type="ORF">GCM10009668_32970</name>
</gene>
<accession>A0ABN1TZK8</accession>
<dbReference type="InterPro" id="IPR051269">
    <property type="entry name" value="Fe-S_cluster_ET"/>
</dbReference>
<evidence type="ECO:0000313" key="10">
    <source>
        <dbReference type="EMBL" id="GAA1109871.1"/>
    </source>
</evidence>
<dbReference type="Pfam" id="PF13370">
    <property type="entry name" value="Fer4_13"/>
    <property type="match status" value="1"/>
</dbReference>
<dbReference type="Proteomes" id="UP001501581">
    <property type="component" value="Unassembled WGS sequence"/>
</dbReference>
<evidence type="ECO:0000256" key="8">
    <source>
        <dbReference type="RuleBase" id="RU368020"/>
    </source>
</evidence>
<proteinExistence type="predicted"/>
<dbReference type="PANTHER" id="PTHR36923">
    <property type="entry name" value="FERREDOXIN"/>
    <property type="match status" value="1"/>
</dbReference>
<keyword evidence="11" id="KW-1185">Reference proteome</keyword>
<evidence type="ECO:0000256" key="1">
    <source>
        <dbReference type="ARBA" id="ARBA00001927"/>
    </source>
</evidence>
<evidence type="ECO:0000313" key="11">
    <source>
        <dbReference type="Proteomes" id="UP001501581"/>
    </source>
</evidence>
<evidence type="ECO:0000256" key="7">
    <source>
        <dbReference type="ARBA" id="ARBA00023291"/>
    </source>
</evidence>
<evidence type="ECO:0000259" key="9">
    <source>
        <dbReference type="PROSITE" id="PS51379"/>
    </source>
</evidence>
<keyword evidence="2 8" id="KW-0813">Transport</keyword>
<dbReference type="SUPFAM" id="SSF54862">
    <property type="entry name" value="4Fe-4S ferredoxins"/>
    <property type="match status" value="1"/>
</dbReference>
<name>A0ABN1TZK8_9ACTN</name>
<organism evidence="10 11">
    <name type="scientific">Nocardioides dubius</name>
    <dbReference type="NCBI Taxonomy" id="317019"/>
    <lineage>
        <taxon>Bacteria</taxon>
        <taxon>Bacillati</taxon>
        <taxon>Actinomycetota</taxon>
        <taxon>Actinomycetes</taxon>
        <taxon>Propionibacteriales</taxon>
        <taxon>Nocardioidaceae</taxon>
        <taxon>Nocardioides</taxon>
    </lineage>
</organism>
<keyword evidence="4 8" id="KW-0249">Electron transport</keyword>
<dbReference type="Gene3D" id="3.30.70.20">
    <property type="match status" value="1"/>
</dbReference>
<dbReference type="PROSITE" id="PS51379">
    <property type="entry name" value="4FE4S_FER_2"/>
    <property type="match status" value="1"/>
</dbReference>
<dbReference type="InterPro" id="IPR017896">
    <property type="entry name" value="4Fe4S_Fe-S-bd"/>
</dbReference>
<sequence>MRLEIDYSRCTGLGICEAEAPDLFEIQEDGSLSLLVERPTADSRAAAQAAVAGCPTEAIRIVED</sequence>
<evidence type="ECO:0000256" key="3">
    <source>
        <dbReference type="ARBA" id="ARBA00022723"/>
    </source>
</evidence>
<evidence type="ECO:0000256" key="5">
    <source>
        <dbReference type="ARBA" id="ARBA00023004"/>
    </source>
</evidence>
<comment type="caution">
    <text evidence="10">The sequence shown here is derived from an EMBL/GenBank/DDBJ whole genome shotgun (WGS) entry which is preliminary data.</text>
</comment>
<keyword evidence="3 8" id="KW-0479">Metal-binding</keyword>
<dbReference type="PRINTS" id="PR00352">
    <property type="entry name" value="3FE4SFRDOXIN"/>
</dbReference>
<dbReference type="InterPro" id="IPR001080">
    <property type="entry name" value="3Fe4S_ferredoxin"/>
</dbReference>
<comment type="function">
    <text evidence="8">Ferredoxins are iron-sulfur proteins that transfer electrons in a wide variety of metabolic reactions.</text>
</comment>
<evidence type="ECO:0000256" key="6">
    <source>
        <dbReference type="ARBA" id="ARBA00023014"/>
    </source>
</evidence>
<protein>
    <recommendedName>
        <fullName evidence="8">Ferredoxin</fullName>
    </recommendedName>
</protein>
<keyword evidence="7" id="KW-0003">3Fe-4S</keyword>
<evidence type="ECO:0000256" key="2">
    <source>
        <dbReference type="ARBA" id="ARBA00022448"/>
    </source>
</evidence>
<feature type="domain" description="4Fe-4S ferredoxin-type" evidence="9">
    <location>
        <begin position="1"/>
        <end position="29"/>
    </location>
</feature>
<evidence type="ECO:0000256" key="4">
    <source>
        <dbReference type="ARBA" id="ARBA00022982"/>
    </source>
</evidence>
<dbReference type="PANTHER" id="PTHR36923:SF3">
    <property type="entry name" value="FERREDOXIN"/>
    <property type="match status" value="1"/>
</dbReference>
<dbReference type="EMBL" id="BAAALG010000012">
    <property type="protein sequence ID" value="GAA1109871.1"/>
    <property type="molecule type" value="Genomic_DNA"/>
</dbReference>
<keyword evidence="5 8" id="KW-0408">Iron</keyword>